<dbReference type="Gene3D" id="1.10.287.950">
    <property type="entry name" value="Methyl-accepting chemotaxis protein"/>
    <property type="match status" value="1"/>
</dbReference>
<evidence type="ECO:0000313" key="4">
    <source>
        <dbReference type="EMBL" id="KHD79212.1"/>
    </source>
</evidence>
<name>A0A0A6XGJ2_ACTUT</name>
<feature type="domain" description="Methyl-accepting transducer" evidence="3">
    <location>
        <begin position="309"/>
        <end position="511"/>
    </location>
</feature>
<dbReference type="GO" id="GO:0007165">
    <property type="term" value="P:signal transduction"/>
    <property type="evidence" value="ECO:0007669"/>
    <property type="project" value="UniProtKB-KW"/>
</dbReference>
<dbReference type="SUPFAM" id="SSF58104">
    <property type="entry name" value="Methyl-accepting chemotaxis protein (MCP) signaling domain"/>
    <property type="match status" value="1"/>
</dbReference>
<dbReference type="PANTHER" id="PTHR32089">
    <property type="entry name" value="METHYL-ACCEPTING CHEMOTAXIS PROTEIN MCPB"/>
    <property type="match status" value="1"/>
</dbReference>
<protein>
    <submittedName>
        <fullName evidence="4">Chemotaxis protein</fullName>
    </submittedName>
</protein>
<dbReference type="SUPFAM" id="SSF55781">
    <property type="entry name" value="GAF domain-like"/>
    <property type="match status" value="2"/>
</dbReference>
<dbReference type="RefSeq" id="WP_043521662.1">
    <property type="nucleotide sequence ID" value="NZ_BAABKU010000007.1"/>
</dbReference>
<keyword evidence="5" id="KW-1185">Reference proteome</keyword>
<dbReference type="AlphaFoldDB" id="A0A0A6XGJ2"/>
<dbReference type="InterPro" id="IPR004089">
    <property type="entry name" value="MCPsignal_dom"/>
</dbReference>
<comment type="caution">
    <text evidence="4">The sequence shown here is derived from an EMBL/GenBank/DDBJ whole genome shotgun (WGS) entry which is preliminary data.</text>
</comment>
<dbReference type="eggNOG" id="COG0840">
    <property type="taxonomic scope" value="Bacteria"/>
</dbReference>
<organism evidence="4 5">
    <name type="scientific">Actinoplanes utahensis</name>
    <dbReference type="NCBI Taxonomy" id="1869"/>
    <lineage>
        <taxon>Bacteria</taxon>
        <taxon>Bacillati</taxon>
        <taxon>Actinomycetota</taxon>
        <taxon>Actinomycetes</taxon>
        <taxon>Micromonosporales</taxon>
        <taxon>Micromonosporaceae</taxon>
        <taxon>Actinoplanes</taxon>
    </lineage>
</organism>
<dbReference type="Gene3D" id="3.30.450.40">
    <property type="match status" value="2"/>
</dbReference>
<dbReference type="SMART" id="SM00283">
    <property type="entry name" value="MA"/>
    <property type="match status" value="1"/>
</dbReference>
<dbReference type="Proteomes" id="UP000054537">
    <property type="component" value="Unassembled WGS sequence"/>
</dbReference>
<sequence length="511" mass="54658">MRLFGSRAVSPEAVRPVPRDVEALEQLVQDLEAVTDEDSAWRITVESTTRFYGFGYGAVWVPDASGRLRLRHETGTLVPAMRSAFGTDPADGGLVAQVVRSRAPVIEEDPERLTGCRRQQHAITSGMIAAVLLPVVKNNVVCAVFEYYTANRVFADDARKDKFAAIIRIADRARISAVAAAELRQVANDREAVTTVVSRVGAASDSQTTIRAALDSVRTAFGWAYGSYWEIDPDVNVLKFAVESGSAGDEFRRVTLAASFAEGVGLSGRAWRARDLVFVRDLAEITDCVRAPAAQRAGVRSGVCFPILSGDRVVGTMDFFTTEYIDLSESRAAALRNVQQLVSQRLDVVRGTERASANARELLHTVDRLRSASHDATSVAEQAVTRASAMTDEVAALGQASTAIGDVIKIISSIAEQTNLLALNATIEAARAGESGKGFAVVAGEVKELARETAEATQKVAEQIAGIQASAETVATGIHTTSETIGKMDAVQARMNDVLAEQAEMARALSG</sequence>
<dbReference type="InterPro" id="IPR003018">
    <property type="entry name" value="GAF"/>
</dbReference>
<reference evidence="4 5" key="1">
    <citation type="submission" date="2014-10" db="EMBL/GenBank/DDBJ databases">
        <title>Draft genome sequence of Actinoplanes utahensis NRRL 12052.</title>
        <authorList>
            <person name="Velasco-Bucheli B."/>
            <person name="del Cerro C."/>
            <person name="Hormigo D."/>
            <person name="Garcia J.L."/>
            <person name="Acebal C."/>
            <person name="Arroyo M."/>
            <person name="de la Mata I."/>
        </authorList>
    </citation>
    <scope>NUCLEOTIDE SEQUENCE [LARGE SCALE GENOMIC DNA]</scope>
    <source>
        <strain evidence="4 5">NRRL 12052</strain>
    </source>
</reference>
<dbReference type="eggNOG" id="COG2203">
    <property type="taxonomic scope" value="Bacteria"/>
</dbReference>
<dbReference type="PANTHER" id="PTHR32089:SF112">
    <property type="entry name" value="LYSOZYME-LIKE PROTEIN-RELATED"/>
    <property type="match status" value="1"/>
</dbReference>
<evidence type="ECO:0000259" key="3">
    <source>
        <dbReference type="PROSITE" id="PS50111"/>
    </source>
</evidence>
<keyword evidence="1 2" id="KW-0807">Transducer</keyword>
<dbReference type="InterPro" id="IPR029016">
    <property type="entry name" value="GAF-like_dom_sf"/>
</dbReference>
<dbReference type="GO" id="GO:0016020">
    <property type="term" value="C:membrane"/>
    <property type="evidence" value="ECO:0007669"/>
    <property type="project" value="InterPro"/>
</dbReference>
<dbReference type="EMBL" id="JRTT01000001">
    <property type="protein sequence ID" value="KHD79212.1"/>
    <property type="molecule type" value="Genomic_DNA"/>
</dbReference>
<dbReference type="STRING" id="1869.MB27_00920"/>
<dbReference type="Pfam" id="PF13185">
    <property type="entry name" value="GAF_2"/>
    <property type="match status" value="2"/>
</dbReference>
<evidence type="ECO:0000256" key="2">
    <source>
        <dbReference type="PROSITE-ProRule" id="PRU00284"/>
    </source>
</evidence>
<dbReference type="SMART" id="SM00065">
    <property type="entry name" value="GAF"/>
    <property type="match status" value="1"/>
</dbReference>
<dbReference type="OrthoDB" id="5241933at2"/>
<gene>
    <name evidence="4" type="ORF">MB27_00920</name>
</gene>
<evidence type="ECO:0000313" key="5">
    <source>
        <dbReference type="Proteomes" id="UP000054537"/>
    </source>
</evidence>
<dbReference type="PROSITE" id="PS50111">
    <property type="entry name" value="CHEMOTAXIS_TRANSDUC_2"/>
    <property type="match status" value="1"/>
</dbReference>
<evidence type="ECO:0000256" key="1">
    <source>
        <dbReference type="ARBA" id="ARBA00023224"/>
    </source>
</evidence>
<proteinExistence type="predicted"/>
<accession>A0A0A6XGJ2</accession>
<dbReference type="Pfam" id="PF00015">
    <property type="entry name" value="MCPsignal"/>
    <property type="match status" value="1"/>
</dbReference>